<sequence>MNCWFARMMEPGPVKELSYKDLELYTENFSRDNYIGDFQFGKICRGKVLQGKCAEPRLVTVKIWEVSELYKQYPGENELRLLDELVLLRYEKLTCHPVMVRLFGYCYEDEHFGVVYDFKSLNIVYNLVPKDNFDWLQRIKDYNPKLCDFSMISSGIFPDRAANRFQYVFGCYGSIESSFHYYGKWSTKSDIFAFGVLLLNLITKRVDRQEERESDKPFVYEWAQKVYDDNTSKLSRRSLVHGSLEADPLYIKTDGAKITKLAIQCVEDDPQDRPTIKQVVRSLMKLQIVYHHASDLIKFTVWYVSYKPLHIQQSHRPSPC</sequence>
<dbReference type="InterPro" id="IPR011009">
    <property type="entry name" value="Kinase-like_dom_sf"/>
</dbReference>
<keyword evidence="2" id="KW-0472">Membrane</keyword>
<evidence type="ECO:0000259" key="3">
    <source>
        <dbReference type="Pfam" id="PF07714"/>
    </source>
</evidence>
<name>A0AA89BAM1_9ASTE</name>
<evidence type="ECO:0000313" key="4">
    <source>
        <dbReference type="EMBL" id="KAK3033313.1"/>
    </source>
</evidence>
<reference evidence="4" key="1">
    <citation type="submission" date="2022-12" db="EMBL/GenBank/DDBJ databases">
        <title>Draft genome assemblies for two species of Escallonia (Escalloniales).</title>
        <authorList>
            <person name="Chanderbali A."/>
            <person name="Dervinis C."/>
            <person name="Anghel I."/>
            <person name="Soltis D."/>
            <person name="Soltis P."/>
            <person name="Zapata F."/>
        </authorList>
    </citation>
    <scope>NUCLEOTIDE SEQUENCE</scope>
    <source>
        <strain evidence="4">UCBG64.0493</strain>
        <tissue evidence="4">Leaf</tissue>
    </source>
</reference>
<dbReference type="AlphaFoldDB" id="A0AA89BAM1"/>
<dbReference type="Gene3D" id="3.30.200.20">
    <property type="entry name" value="Phosphorylase Kinase, domain 1"/>
    <property type="match status" value="1"/>
</dbReference>
<evidence type="ECO:0000256" key="2">
    <source>
        <dbReference type="ARBA" id="ARBA00022475"/>
    </source>
</evidence>
<evidence type="ECO:0000313" key="5">
    <source>
        <dbReference type="Proteomes" id="UP001188597"/>
    </source>
</evidence>
<dbReference type="SUPFAM" id="SSF56112">
    <property type="entry name" value="Protein kinase-like (PK-like)"/>
    <property type="match status" value="1"/>
</dbReference>
<gene>
    <name evidence="4" type="ORF">RJ639_033781</name>
</gene>
<proteinExistence type="predicted"/>
<dbReference type="InterPro" id="IPR050823">
    <property type="entry name" value="Plant_Ser_Thr_Prot_Kinase"/>
</dbReference>
<keyword evidence="2" id="KW-1003">Cell membrane</keyword>
<dbReference type="GO" id="GO:0004672">
    <property type="term" value="F:protein kinase activity"/>
    <property type="evidence" value="ECO:0007669"/>
    <property type="project" value="InterPro"/>
</dbReference>
<protein>
    <recommendedName>
        <fullName evidence="3">Serine-threonine/tyrosine-protein kinase catalytic domain-containing protein</fullName>
    </recommendedName>
</protein>
<organism evidence="4 5">
    <name type="scientific">Escallonia herrerae</name>
    <dbReference type="NCBI Taxonomy" id="1293975"/>
    <lineage>
        <taxon>Eukaryota</taxon>
        <taxon>Viridiplantae</taxon>
        <taxon>Streptophyta</taxon>
        <taxon>Embryophyta</taxon>
        <taxon>Tracheophyta</taxon>
        <taxon>Spermatophyta</taxon>
        <taxon>Magnoliopsida</taxon>
        <taxon>eudicotyledons</taxon>
        <taxon>Gunneridae</taxon>
        <taxon>Pentapetalae</taxon>
        <taxon>asterids</taxon>
        <taxon>campanulids</taxon>
        <taxon>Escalloniales</taxon>
        <taxon>Escalloniaceae</taxon>
        <taxon>Escallonia</taxon>
    </lineage>
</organism>
<dbReference type="Proteomes" id="UP001188597">
    <property type="component" value="Unassembled WGS sequence"/>
</dbReference>
<dbReference type="Pfam" id="PF07714">
    <property type="entry name" value="PK_Tyr_Ser-Thr"/>
    <property type="match status" value="1"/>
</dbReference>
<comment type="subcellular location">
    <subcellularLocation>
        <location evidence="1">Cell membrane</location>
    </subcellularLocation>
</comment>
<dbReference type="GO" id="GO:0005886">
    <property type="term" value="C:plasma membrane"/>
    <property type="evidence" value="ECO:0007669"/>
    <property type="project" value="UniProtKB-SubCell"/>
</dbReference>
<dbReference type="InterPro" id="IPR001245">
    <property type="entry name" value="Ser-Thr/Tyr_kinase_cat_dom"/>
</dbReference>
<comment type="caution">
    <text evidence="4">The sequence shown here is derived from an EMBL/GenBank/DDBJ whole genome shotgun (WGS) entry which is preliminary data.</text>
</comment>
<keyword evidence="5" id="KW-1185">Reference proteome</keyword>
<dbReference type="Gene3D" id="1.10.510.10">
    <property type="entry name" value="Transferase(Phosphotransferase) domain 1"/>
    <property type="match status" value="1"/>
</dbReference>
<feature type="domain" description="Serine-threonine/tyrosine-protein kinase catalytic" evidence="3">
    <location>
        <begin position="169"/>
        <end position="283"/>
    </location>
</feature>
<dbReference type="EMBL" id="JAVXUP010000238">
    <property type="protein sequence ID" value="KAK3033313.1"/>
    <property type="molecule type" value="Genomic_DNA"/>
</dbReference>
<accession>A0AA89BAM1</accession>
<dbReference type="PANTHER" id="PTHR45621">
    <property type="entry name" value="OS01G0588500 PROTEIN-RELATED"/>
    <property type="match status" value="1"/>
</dbReference>
<evidence type="ECO:0000256" key="1">
    <source>
        <dbReference type="ARBA" id="ARBA00004236"/>
    </source>
</evidence>